<keyword evidence="8" id="KW-0143">Chaperone</keyword>
<evidence type="ECO:0000256" key="6">
    <source>
        <dbReference type="ARBA" id="ARBA00022989"/>
    </source>
</evidence>
<protein>
    <recommendedName>
        <fullName evidence="2">Parvulin-like PPIase</fullName>
    </recommendedName>
    <alternativeName>
        <fullName evidence="9">Peptidyl-prolyl cis-trans isomerase plp</fullName>
    </alternativeName>
    <alternativeName>
        <fullName evidence="12">Periplasmic chaperone PpiD</fullName>
    </alternativeName>
    <alternativeName>
        <fullName evidence="13">Periplasmic folding chaperone</fullName>
    </alternativeName>
    <alternativeName>
        <fullName evidence="10">Rotamase plp</fullName>
    </alternativeName>
</protein>
<comment type="similarity">
    <text evidence="11">Belongs to the PpiD chaperone family.</text>
</comment>
<dbReference type="SUPFAM" id="SSF109998">
    <property type="entry name" value="Triger factor/SurA peptide-binding domain-like"/>
    <property type="match status" value="1"/>
</dbReference>
<keyword evidence="16" id="KW-1185">Reference proteome</keyword>
<evidence type="ECO:0000256" key="13">
    <source>
        <dbReference type="ARBA" id="ARBA00042775"/>
    </source>
</evidence>
<comment type="subcellular location">
    <subcellularLocation>
        <location evidence="1">Cell inner membrane</location>
        <topology evidence="1">Single-pass type II membrane protein</topology>
        <orientation evidence="1">Periplasmic side</orientation>
    </subcellularLocation>
</comment>
<dbReference type="GO" id="GO:0003755">
    <property type="term" value="F:peptidyl-prolyl cis-trans isomerase activity"/>
    <property type="evidence" value="ECO:0007669"/>
    <property type="project" value="InterPro"/>
</dbReference>
<keyword evidence="15" id="KW-0413">Isomerase</keyword>
<sequence>MISFLRHIFVDSWLGRIIALLIFVVFAALGMNGLFDSGAFGAGDVVASVAGEKIHADDLARGVQSGLTQTARQMGVADASALPPATRDQIAREALQRLLMEREIAVAARRHGLVVPDSAVRDEIFAMPYFKGTTGQFDHAVLNQKLAQIGMTEKQLVEMVRAEIASRGLMEAIGGSIAVPDIMVRRIFDFDAELRSLDVAQIRFASMTPPAAPDEAVLRRFYDNHPQDFRTPEYRHIRAVVLSADTIARSMNIADADLHRVYDLQSNRFHVPELRSLQLVTAPDQAAADRVAAQWKAGADWQAVQAAAKGSAAVEMPDTRASDLPSDALSKLVFAAPTDAVQGPVKVDTGWVVFRVNAVKAPHDTSFEHARADIHDEIAHAQAPGLVGQRLPRFQDAVAGGGDLDKIPTDIGAVAVSGALDAQGLTREGEPAPLPGDKAVHDAIINRAFVQGKGAHPSVVSAGHDTWFALVVDDVTPAAKRPFDEVRDKVLAAWTQAQVRQQANERATSLYVAATDKGGIASVPDAGAGLLHGVSVTRNGGPDVPAALTHVAFGLKVGQSTMIEADDSFYIATVTGITHPPVSSNQTGYDRVRGSLDQSIGDDLGMSYVADLEKTLKPKTNMAVFNQVVARFSAQPGAGG</sequence>
<proteinExistence type="inferred from homology"/>
<evidence type="ECO:0000256" key="7">
    <source>
        <dbReference type="ARBA" id="ARBA00023136"/>
    </source>
</evidence>
<dbReference type="Pfam" id="PF13145">
    <property type="entry name" value="Rotamase_2"/>
    <property type="match status" value="1"/>
</dbReference>
<feature type="domain" description="PpiC" evidence="14">
    <location>
        <begin position="254"/>
        <end position="371"/>
    </location>
</feature>
<keyword evidence="4" id="KW-0997">Cell inner membrane</keyword>
<dbReference type="AlphaFoldDB" id="A0A850PB89"/>
<dbReference type="PANTHER" id="PTHR47529">
    <property type="entry name" value="PEPTIDYL-PROLYL CIS-TRANS ISOMERASE D"/>
    <property type="match status" value="1"/>
</dbReference>
<evidence type="ECO:0000256" key="10">
    <source>
        <dbReference type="ARBA" id="ARBA00031484"/>
    </source>
</evidence>
<dbReference type="InterPro" id="IPR052029">
    <property type="entry name" value="PpiD_chaperone"/>
</dbReference>
<dbReference type="PANTHER" id="PTHR47529:SF1">
    <property type="entry name" value="PERIPLASMIC CHAPERONE PPID"/>
    <property type="match status" value="1"/>
</dbReference>
<name>A0A850PB89_9PROT</name>
<dbReference type="RefSeq" id="WP_176612784.1">
    <property type="nucleotide sequence ID" value="NZ_JABXXR010000017.1"/>
</dbReference>
<evidence type="ECO:0000313" key="15">
    <source>
        <dbReference type="EMBL" id="NVN39800.1"/>
    </source>
</evidence>
<evidence type="ECO:0000259" key="14">
    <source>
        <dbReference type="Pfam" id="PF13145"/>
    </source>
</evidence>
<keyword evidence="6" id="KW-1133">Transmembrane helix</keyword>
<evidence type="ECO:0000256" key="3">
    <source>
        <dbReference type="ARBA" id="ARBA00022475"/>
    </source>
</evidence>
<evidence type="ECO:0000256" key="1">
    <source>
        <dbReference type="ARBA" id="ARBA00004382"/>
    </source>
</evidence>
<keyword evidence="5" id="KW-0812">Transmembrane</keyword>
<dbReference type="Proteomes" id="UP000585665">
    <property type="component" value="Unassembled WGS sequence"/>
</dbReference>
<evidence type="ECO:0000256" key="4">
    <source>
        <dbReference type="ARBA" id="ARBA00022519"/>
    </source>
</evidence>
<gene>
    <name evidence="15" type="ORF">HUK82_04365</name>
</gene>
<organism evidence="15 16">
    <name type="scientific">Ameyamaea chiangmaiensis</name>
    <dbReference type="NCBI Taxonomy" id="442969"/>
    <lineage>
        <taxon>Bacteria</taxon>
        <taxon>Pseudomonadati</taxon>
        <taxon>Pseudomonadota</taxon>
        <taxon>Alphaproteobacteria</taxon>
        <taxon>Acetobacterales</taxon>
        <taxon>Acetobacteraceae</taxon>
        <taxon>Ameyamaea</taxon>
    </lineage>
</organism>
<dbReference type="GO" id="GO:0005886">
    <property type="term" value="C:plasma membrane"/>
    <property type="evidence" value="ECO:0007669"/>
    <property type="project" value="UniProtKB-SubCell"/>
</dbReference>
<keyword evidence="3" id="KW-1003">Cell membrane</keyword>
<evidence type="ECO:0000256" key="9">
    <source>
        <dbReference type="ARBA" id="ARBA00030642"/>
    </source>
</evidence>
<evidence type="ECO:0000256" key="11">
    <source>
        <dbReference type="ARBA" id="ARBA00038408"/>
    </source>
</evidence>
<keyword evidence="7" id="KW-0472">Membrane</keyword>
<evidence type="ECO:0000256" key="12">
    <source>
        <dbReference type="ARBA" id="ARBA00040743"/>
    </source>
</evidence>
<dbReference type="SUPFAM" id="SSF54534">
    <property type="entry name" value="FKBP-like"/>
    <property type="match status" value="1"/>
</dbReference>
<dbReference type="Gene3D" id="1.10.4030.10">
    <property type="entry name" value="Porin chaperone SurA, peptide-binding domain"/>
    <property type="match status" value="1"/>
</dbReference>
<evidence type="ECO:0000256" key="8">
    <source>
        <dbReference type="ARBA" id="ARBA00023186"/>
    </source>
</evidence>
<evidence type="ECO:0000313" key="16">
    <source>
        <dbReference type="Proteomes" id="UP000585665"/>
    </source>
</evidence>
<evidence type="ECO:0000256" key="2">
    <source>
        <dbReference type="ARBA" id="ARBA00018370"/>
    </source>
</evidence>
<evidence type="ECO:0000256" key="5">
    <source>
        <dbReference type="ARBA" id="ARBA00022692"/>
    </source>
</evidence>
<dbReference type="InterPro" id="IPR000297">
    <property type="entry name" value="PPIase_PpiC"/>
</dbReference>
<dbReference type="InterPro" id="IPR046357">
    <property type="entry name" value="PPIase_dom_sf"/>
</dbReference>
<comment type="caution">
    <text evidence="15">The sequence shown here is derived from an EMBL/GenBank/DDBJ whole genome shotgun (WGS) entry which is preliminary data.</text>
</comment>
<reference evidence="15 16" key="1">
    <citation type="submission" date="2020-06" db="EMBL/GenBank/DDBJ databases">
        <title>Description of novel acetic acid bacteria.</title>
        <authorList>
            <person name="Sombolestani A."/>
        </authorList>
    </citation>
    <scope>NUCLEOTIDE SEQUENCE [LARGE SCALE GENOMIC DNA]</scope>
    <source>
        <strain evidence="15 16">LMG 27010</strain>
    </source>
</reference>
<dbReference type="Pfam" id="PF13624">
    <property type="entry name" value="SurA_N_3"/>
    <property type="match status" value="1"/>
</dbReference>
<dbReference type="InterPro" id="IPR027304">
    <property type="entry name" value="Trigger_fact/SurA_dom_sf"/>
</dbReference>
<dbReference type="EMBL" id="JABXXR010000017">
    <property type="protein sequence ID" value="NVN39800.1"/>
    <property type="molecule type" value="Genomic_DNA"/>
</dbReference>
<dbReference type="Gene3D" id="3.10.50.40">
    <property type="match status" value="1"/>
</dbReference>
<accession>A0A850PB89</accession>